<organism evidence="2 3">
    <name type="scientific">Pseudoteredinibacter isoporae</name>
    <dbReference type="NCBI Taxonomy" id="570281"/>
    <lineage>
        <taxon>Bacteria</taxon>
        <taxon>Pseudomonadati</taxon>
        <taxon>Pseudomonadota</taxon>
        <taxon>Gammaproteobacteria</taxon>
        <taxon>Cellvibrionales</taxon>
        <taxon>Cellvibrionaceae</taxon>
        <taxon>Pseudoteredinibacter</taxon>
    </lineage>
</organism>
<dbReference type="RefSeq" id="WP_166843520.1">
    <property type="nucleotide sequence ID" value="NZ_JAAONY010000005.1"/>
</dbReference>
<evidence type="ECO:0000313" key="3">
    <source>
        <dbReference type="Proteomes" id="UP000528457"/>
    </source>
</evidence>
<dbReference type="EMBL" id="JACHHT010000005">
    <property type="protein sequence ID" value="MBB6523781.1"/>
    <property type="molecule type" value="Genomic_DNA"/>
</dbReference>
<keyword evidence="1" id="KW-1133">Transmembrane helix</keyword>
<name>A0A7X0JYH6_9GAMM</name>
<feature type="transmembrane region" description="Helical" evidence="1">
    <location>
        <begin position="31"/>
        <end position="50"/>
    </location>
</feature>
<sequence>MNTLHAPPSFLRACFLHASYELKRRFSSLKWLLFGGSFVLAWGLVLRYVILASTRLIEEGEENGLSQLILHRLELLQRFDWPSYELAICWYILELFLAPLVMLLSADMLIQDREARRLRFWQARSHRLSIVLGRCLAKAAILASLVGIAVFSTLALTLFRQSGTVEASLGAAIVMCLLLFCLGLPYIALMLLSGLFCSSAIRSLLCAFIGLLLAGWALSFLSNFLSPLGLLDYLLPGTHSPVLDQCSASECLPAIGLPLIQTTWVLLLALWFWRRQDI</sequence>
<keyword evidence="1" id="KW-0812">Transmembrane</keyword>
<feature type="transmembrane region" description="Helical" evidence="1">
    <location>
        <begin position="131"/>
        <end position="159"/>
    </location>
</feature>
<evidence type="ECO:0000313" key="2">
    <source>
        <dbReference type="EMBL" id="MBB6523781.1"/>
    </source>
</evidence>
<feature type="transmembrane region" description="Helical" evidence="1">
    <location>
        <begin position="204"/>
        <end position="225"/>
    </location>
</feature>
<dbReference type="InParanoid" id="A0A7X0JYH6"/>
<feature type="transmembrane region" description="Helical" evidence="1">
    <location>
        <begin position="171"/>
        <end position="192"/>
    </location>
</feature>
<feature type="transmembrane region" description="Helical" evidence="1">
    <location>
        <begin position="90"/>
        <end position="110"/>
    </location>
</feature>
<comment type="caution">
    <text evidence="2">The sequence shown here is derived from an EMBL/GenBank/DDBJ whole genome shotgun (WGS) entry which is preliminary data.</text>
</comment>
<reference evidence="2 3" key="1">
    <citation type="submission" date="2020-08" db="EMBL/GenBank/DDBJ databases">
        <title>Genomic Encyclopedia of Type Strains, Phase IV (KMG-IV): sequencing the most valuable type-strain genomes for metagenomic binning, comparative biology and taxonomic classification.</title>
        <authorList>
            <person name="Goeker M."/>
        </authorList>
    </citation>
    <scope>NUCLEOTIDE SEQUENCE [LARGE SCALE GENOMIC DNA]</scope>
    <source>
        <strain evidence="2 3">DSM 22368</strain>
    </source>
</reference>
<gene>
    <name evidence="2" type="ORF">HNR48_004096</name>
</gene>
<protein>
    <submittedName>
        <fullName evidence="2">ABC-type transport system involved in multi-copper enzyme maturation permease subunit</fullName>
    </submittedName>
</protein>
<keyword evidence="3" id="KW-1185">Reference proteome</keyword>
<dbReference type="Proteomes" id="UP000528457">
    <property type="component" value="Unassembled WGS sequence"/>
</dbReference>
<feature type="transmembrane region" description="Helical" evidence="1">
    <location>
        <begin position="252"/>
        <end position="273"/>
    </location>
</feature>
<keyword evidence="1" id="KW-0472">Membrane</keyword>
<dbReference type="AlphaFoldDB" id="A0A7X0JYH6"/>
<accession>A0A7X0JYH6</accession>
<evidence type="ECO:0000256" key="1">
    <source>
        <dbReference type="SAM" id="Phobius"/>
    </source>
</evidence>
<proteinExistence type="predicted"/>